<evidence type="ECO:0000313" key="2">
    <source>
        <dbReference type="Proteomes" id="UP000218385"/>
    </source>
</evidence>
<reference evidence="1 2" key="1">
    <citation type="submission" date="2017-09" db="EMBL/GenBank/DDBJ databases">
        <title>Complete Genome sequence of Lysobacter capsici KNU-15.</title>
        <authorList>
            <person name="Kim M.-C."/>
            <person name="Yi H."/>
            <person name="Lee D.-W."/>
            <person name="Shin J.-H."/>
        </authorList>
    </citation>
    <scope>NUCLEOTIDE SEQUENCE [LARGE SCALE GENOMIC DNA]</scope>
    <source>
        <strain evidence="1 2">KNU-15</strain>
    </source>
</reference>
<organism evidence="1 2">
    <name type="scientific">Pseudomonas frederiksbergensis</name>
    <dbReference type="NCBI Taxonomy" id="104087"/>
    <lineage>
        <taxon>Bacteria</taxon>
        <taxon>Pseudomonadati</taxon>
        <taxon>Pseudomonadota</taxon>
        <taxon>Gammaproteobacteria</taxon>
        <taxon>Pseudomonadales</taxon>
        <taxon>Pseudomonadaceae</taxon>
        <taxon>Pseudomonas</taxon>
    </lineage>
</organism>
<dbReference type="RefSeq" id="WP_019580459.1">
    <property type="nucleotide sequence ID" value="NZ_CP023466.1"/>
</dbReference>
<sequence>MTQAQRNKSTEFQDKTFNKTGLVELPFEGIAGRFANSVLPLSDKKLLLLFNAPPSENSPTKVARLNEDGSLDLQFGPGGTVDVPFKDGSSFSARHLRPSENGGWLITGTVEHSDGKVDLAVVRQLQNGELDSTFGVDKDGKVTLNVYDLIDSRANPGASFVTRRHDEKKAEKSSVSAGDVGIVAVGQQDGKIVLVSTVMFAFDYLRGIVVRLNTDGSLDKTLNGKGFVLVELPGINHNWNYAYGVAVQQDGKVLVCGDFSREASGERPDAYVIRYHQDGSVDESYGDDKIGVVTITDSSRWLDLVSMALKADGGVVAVGTAEAEGLREGLVVSLNVSGSFNLVFNNGKPLFSNFTEHGVSWRRCVLQADGKLVVSGQGGDAFLDENSSVTTARYTSDGSLDVTFAGKGWVDRNDEKGIDLFRGCAVMADNRIVICGYLISIPEPTTGFVVRYLA</sequence>
<dbReference type="Proteomes" id="UP000218385">
    <property type="component" value="Chromosome"/>
</dbReference>
<dbReference type="Gene3D" id="2.80.10.50">
    <property type="match status" value="3"/>
</dbReference>
<protein>
    <submittedName>
        <fullName evidence="1">Delta-60 repeat domain-containing protein</fullName>
    </submittedName>
</protein>
<dbReference type="AlphaFoldDB" id="A0AB33E1I3"/>
<proteinExistence type="predicted"/>
<accession>A0AB33E1I3</accession>
<evidence type="ECO:0000313" key="1">
    <source>
        <dbReference type="EMBL" id="ATE75027.1"/>
    </source>
</evidence>
<dbReference type="InterPro" id="IPR013431">
    <property type="entry name" value="Delta_60_rpt"/>
</dbReference>
<name>A0AB33E1I3_9PSED</name>
<dbReference type="EMBL" id="CP023466">
    <property type="protein sequence ID" value="ATE75027.1"/>
    <property type="molecule type" value="Genomic_DNA"/>
</dbReference>
<dbReference type="NCBIfam" id="TIGR02608">
    <property type="entry name" value="delta_60_rpt"/>
    <property type="match status" value="5"/>
</dbReference>
<dbReference type="SUPFAM" id="SSF63829">
    <property type="entry name" value="Calcium-dependent phosphotriesterase"/>
    <property type="match status" value="1"/>
</dbReference>
<dbReference type="Pfam" id="PF17164">
    <property type="entry name" value="DUF5122"/>
    <property type="match status" value="5"/>
</dbReference>
<gene>
    <name evidence="1" type="ORF">CNN82_00890</name>
</gene>